<accession>A0AAV1LAY7</accession>
<evidence type="ECO:0000313" key="1">
    <source>
        <dbReference type="EMBL" id="CAK1592080.1"/>
    </source>
</evidence>
<sequence length="243" mass="28153">MAGFAALKDISNAFEEDLQRDFSELFTCEVGESFEDWVLKKMRVKSLFTSKLRLLRAKTLASTPQITEQEKANVMGNYEETAIWTIIEQQTVKSVTQAHAVKSLMTTQNSNLNPEMKERKLKIKDQLMKYRYLETQLRHLNMVVKEKENEHMMAQAKWDRELGALRDIKASADNTEEIDPNGPLYLKLSTLVDKMELMRWMVSKLVTGRSGSYDWLADPHRRYGALKISREANTVEGFTRDHN</sequence>
<protein>
    <submittedName>
        <fullName evidence="1">Uncharacterized protein</fullName>
    </submittedName>
</protein>
<dbReference type="Proteomes" id="UP001314205">
    <property type="component" value="Unassembled WGS sequence"/>
</dbReference>
<evidence type="ECO:0000313" key="2">
    <source>
        <dbReference type="Proteomes" id="UP001314205"/>
    </source>
</evidence>
<gene>
    <name evidence="1" type="ORF">PARMNEM_LOCUS12136</name>
</gene>
<dbReference type="AlphaFoldDB" id="A0AAV1LAY7"/>
<dbReference type="EMBL" id="CAVLGL010000087">
    <property type="protein sequence ID" value="CAK1592080.1"/>
    <property type="molecule type" value="Genomic_DNA"/>
</dbReference>
<organism evidence="1 2">
    <name type="scientific">Parnassius mnemosyne</name>
    <name type="common">clouded apollo</name>
    <dbReference type="NCBI Taxonomy" id="213953"/>
    <lineage>
        <taxon>Eukaryota</taxon>
        <taxon>Metazoa</taxon>
        <taxon>Ecdysozoa</taxon>
        <taxon>Arthropoda</taxon>
        <taxon>Hexapoda</taxon>
        <taxon>Insecta</taxon>
        <taxon>Pterygota</taxon>
        <taxon>Neoptera</taxon>
        <taxon>Endopterygota</taxon>
        <taxon>Lepidoptera</taxon>
        <taxon>Glossata</taxon>
        <taxon>Ditrysia</taxon>
        <taxon>Papilionoidea</taxon>
        <taxon>Papilionidae</taxon>
        <taxon>Parnassiinae</taxon>
        <taxon>Parnassini</taxon>
        <taxon>Parnassius</taxon>
        <taxon>Driopa</taxon>
    </lineage>
</organism>
<comment type="caution">
    <text evidence="1">The sequence shown here is derived from an EMBL/GenBank/DDBJ whole genome shotgun (WGS) entry which is preliminary data.</text>
</comment>
<reference evidence="1 2" key="1">
    <citation type="submission" date="2023-11" db="EMBL/GenBank/DDBJ databases">
        <authorList>
            <person name="Hedman E."/>
            <person name="Englund M."/>
            <person name="Stromberg M."/>
            <person name="Nyberg Akerstrom W."/>
            <person name="Nylinder S."/>
            <person name="Jareborg N."/>
            <person name="Kallberg Y."/>
            <person name="Kronander E."/>
        </authorList>
    </citation>
    <scope>NUCLEOTIDE SEQUENCE [LARGE SCALE GENOMIC DNA]</scope>
</reference>
<name>A0AAV1LAY7_9NEOP</name>
<keyword evidence="2" id="KW-1185">Reference proteome</keyword>
<proteinExistence type="predicted"/>